<organism evidence="2 3">
    <name type="scientific">Genlisea aurea</name>
    <dbReference type="NCBI Taxonomy" id="192259"/>
    <lineage>
        <taxon>Eukaryota</taxon>
        <taxon>Viridiplantae</taxon>
        <taxon>Streptophyta</taxon>
        <taxon>Embryophyta</taxon>
        <taxon>Tracheophyta</taxon>
        <taxon>Spermatophyta</taxon>
        <taxon>Magnoliopsida</taxon>
        <taxon>eudicotyledons</taxon>
        <taxon>Gunneridae</taxon>
        <taxon>Pentapetalae</taxon>
        <taxon>asterids</taxon>
        <taxon>lamiids</taxon>
        <taxon>Lamiales</taxon>
        <taxon>Lentibulariaceae</taxon>
        <taxon>Genlisea</taxon>
    </lineage>
</organism>
<proteinExistence type="predicted"/>
<dbReference type="EMBL" id="AUSU01010684">
    <property type="protein sequence ID" value="EPS57094.1"/>
    <property type="molecule type" value="Genomic_DNA"/>
</dbReference>
<evidence type="ECO:0000313" key="3">
    <source>
        <dbReference type="Proteomes" id="UP000015453"/>
    </source>
</evidence>
<keyword evidence="3" id="KW-1185">Reference proteome</keyword>
<dbReference type="AlphaFoldDB" id="S8BRQ5"/>
<reference evidence="2 3" key="1">
    <citation type="journal article" date="2013" name="BMC Genomics">
        <title>The miniature genome of a carnivorous plant Genlisea aurea contains a low number of genes and short non-coding sequences.</title>
        <authorList>
            <person name="Leushkin E.V."/>
            <person name="Sutormin R.A."/>
            <person name="Nabieva E.R."/>
            <person name="Penin A.A."/>
            <person name="Kondrashov A.S."/>
            <person name="Logacheva M.D."/>
        </authorList>
    </citation>
    <scope>NUCLEOTIDE SEQUENCE [LARGE SCALE GENOMIC DNA]</scope>
</reference>
<evidence type="ECO:0000256" key="1">
    <source>
        <dbReference type="SAM" id="MobiDB-lite"/>
    </source>
</evidence>
<comment type="caution">
    <text evidence="2">The sequence shown here is derived from an EMBL/GenBank/DDBJ whole genome shotgun (WGS) entry which is preliminary data.</text>
</comment>
<sequence length="94" mass="9805">MDESKGVSLDHSVGGKWGLQLIWRDQRRHKRAMSPPPGDPSAATLSVGEGDAVGEPVGGFDKGGDGVKEAEPVGPEVAYGGAGYLRHRHVSGND</sequence>
<evidence type="ECO:0000313" key="2">
    <source>
        <dbReference type="EMBL" id="EPS57094.1"/>
    </source>
</evidence>
<dbReference type="Proteomes" id="UP000015453">
    <property type="component" value="Unassembled WGS sequence"/>
</dbReference>
<protein>
    <submittedName>
        <fullName evidence="2">Uncharacterized protein</fullName>
    </submittedName>
</protein>
<feature type="region of interest" description="Disordered" evidence="1">
    <location>
        <begin position="28"/>
        <end position="79"/>
    </location>
</feature>
<accession>S8BRQ5</accession>
<gene>
    <name evidence="2" type="ORF">M569_17731</name>
</gene>
<feature type="compositionally biased region" description="Basic and acidic residues" evidence="1">
    <location>
        <begin position="62"/>
        <end position="71"/>
    </location>
</feature>
<name>S8BRQ5_9LAMI</name>